<evidence type="ECO:0000313" key="4">
    <source>
        <dbReference type="Proteomes" id="UP001369247"/>
    </source>
</evidence>
<evidence type="ECO:0000313" key="2">
    <source>
        <dbReference type="EMBL" id="MEJ8542967.1"/>
    </source>
</evidence>
<organism evidence="3">
    <name type="scientific">Methanothermobacter wolfeii</name>
    <name type="common">Methanobacterium wolfei</name>
    <dbReference type="NCBI Taxonomy" id="145261"/>
    <lineage>
        <taxon>Archaea</taxon>
        <taxon>Methanobacteriati</taxon>
        <taxon>Methanobacteriota</taxon>
        <taxon>Methanomada group</taxon>
        <taxon>Methanobacteria</taxon>
        <taxon>Methanobacteriales</taxon>
        <taxon>Methanobacteriaceae</taxon>
        <taxon>Methanothermobacter</taxon>
    </lineage>
</organism>
<dbReference type="GO" id="GO:0005737">
    <property type="term" value="C:cytoplasm"/>
    <property type="evidence" value="ECO:0007669"/>
    <property type="project" value="TreeGrafter"/>
</dbReference>
<dbReference type="InterPro" id="IPR039768">
    <property type="entry name" value="Nmd3"/>
</dbReference>
<dbReference type="Pfam" id="PF04981">
    <property type="entry name" value="NMD3"/>
    <property type="match status" value="1"/>
</dbReference>
<reference evidence="2 4" key="2">
    <citation type="submission" date="2023-12" db="EMBL/GenBank/DDBJ databases">
        <title>Phenotypic and Genomic Characterization of Methanothermobacter wolfeii Strain BSEL, a CO2-Capturing Archaeon with Minimal Nutrient Requirements.</title>
        <authorList>
            <person name="Ale Enriquez F."/>
            <person name="Ahring B.K."/>
        </authorList>
    </citation>
    <scope>NUCLEOTIDE SEQUENCE [LARGE SCALE GENOMIC DNA]</scope>
    <source>
        <strain evidence="2 4">BSEL-1</strain>
    </source>
</reference>
<keyword evidence="4" id="KW-1185">Reference proteome</keyword>
<feature type="domain" description="Nmd3 N-terminal" evidence="1">
    <location>
        <begin position="3"/>
        <end position="237"/>
    </location>
</feature>
<accession>A0A9E7RV83</accession>
<dbReference type="GO" id="GO:0043023">
    <property type="term" value="F:ribosomal large subunit binding"/>
    <property type="evidence" value="ECO:0007669"/>
    <property type="project" value="InterPro"/>
</dbReference>
<dbReference type="Proteomes" id="UP001065373">
    <property type="component" value="Chromosome"/>
</dbReference>
<sequence>MFCVRCGRSDSELFKGLCRDCFLEEYSILSIPERIDVNICSHCHSKLVSGRWLDEGLPEEEIIYRALEDNISWEPPVEDPEIELEITQRRGSIYRCHVEVDAEVLGRKMHQEYWTEVRLINTVCPSCSKQSSGYYEAVIQLRADSRRLSKSEVETADRIVKRTLSRLSKRDRLAYLPRRVEVKEGVDYYIGSHRSARKVTGALKEEMGGISMESPRLMGQDKSTGRGLYRTWISLRLAEFRKGDFISHRGQKGAVLGFKASGVNVRDLETGEIRTILWGEYDNIEVIARAGDVKRTTVTSRSPTMIQVLHPETFEPVDLEVDSRTSKLEIGEEVPVIEIKRRLYIIEDDLQE</sequence>
<dbReference type="PANTHER" id="PTHR12746">
    <property type="entry name" value="NONSENSE-MEDIATED MRNA DECAY PROTEIN 3"/>
    <property type="match status" value="1"/>
</dbReference>
<protein>
    <submittedName>
        <fullName evidence="2">60S ribosomal export protein NMD3</fullName>
    </submittedName>
    <submittedName>
        <fullName evidence="3">NMD3-related protein</fullName>
    </submittedName>
</protein>
<dbReference type="EMBL" id="CP104550">
    <property type="protein sequence ID" value="UXH32022.1"/>
    <property type="molecule type" value="Genomic_DNA"/>
</dbReference>
<name>A0A9E7RV83_METWO</name>
<dbReference type="GeneID" id="58977969"/>
<gene>
    <name evidence="3" type="ORF">N5910_01615</name>
    <name evidence="2" type="ORF">U2150_05630</name>
</gene>
<dbReference type="RefSeq" id="WP_074358448.1">
    <property type="nucleotide sequence ID" value="NZ_CP104550.1"/>
</dbReference>
<proteinExistence type="predicted"/>
<dbReference type="EMBL" id="JAXUHJ010000009">
    <property type="protein sequence ID" value="MEJ8542967.1"/>
    <property type="molecule type" value="Genomic_DNA"/>
</dbReference>
<reference evidence="3" key="1">
    <citation type="submission" date="2022-09" db="EMBL/GenBank/DDBJ databases">
        <title>Characterization of three MwoI isoschizomers from sequenced genome and metagenomes.</title>
        <authorList>
            <person name="Fomenkov A."/>
            <person name="Xu S.Y."/>
            <person name="Roberts R.J."/>
        </authorList>
    </citation>
    <scope>NUCLEOTIDE SEQUENCE</scope>
    <source>
        <strain evidence="3">DSM 2970</strain>
    </source>
</reference>
<evidence type="ECO:0000313" key="3">
    <source>
        <dbReference type="EMBL" id="UXH32022.1"/>
    </source>
</evidence>
<dbReference type="KEGG" id="mwo:MWSIV6_0309"/>
<dbReference type="Proteomes" id="UP001369247">
    <property type="component" value="Unassembled WGS sequence"/>
</dbReference>
<dbReference type="InterPro" id="IPR007064">
    <property type="entry name" value="Nmd3_N"/>
</dbReference>
<evidence type="ECO:0000259" key="1">
    <source>
        <dbReference type="Pfam" id="PF04981"/>
    </source>
</evidence>
<dbReference type="PANTHER" id="PTHR12746:SF2">
    <property type="entry name" value="60S RIBOSOMAL EXPORT PROTEIN NMD3"/>
    <property type="match status" value="1"/>
</dbReference>
<dbReference type="SMR" id="A0A9E7RV83"/>
<dbReference type="AlphaFoldDB" id="A0A9E7RV83"/>
<dbReference type="GeneID" id="75105909"/>